<evidence type="ECO:0000256" key="19">
    <source>
        <dbReference type="HAMAP-Rule" id="MF_00037"/>
    </source>
</evidence>
<dbReference type="GO" id="GO:0008360">
    <property type="term" value="P:regulation of cell shape"/>
    <property type="evidence" value="ECO:0007669"/>
    <property type="project" value="UniProtKB-KW"/>
</dbReference>
<dbReference type="Gene3D" id="3.90.78.10">
    <property type="entry name" value="UDP-N-acetylenolpyruvoylglucosamine reductase, C-terminal domain"/>
    <property type="match status" value="1"/>
</dbReference>
<reference evidence="21" key="1">
    <citation type="journal article" date="2014" name="Int. J. Syst. Evol. Microbiol.">
        <title>Complete genome sequence of Corynebacterium casei LMG S-19264T (=DSM 44701T), isolated from a smear-ripened cheese.</title>
        <authorList>
            <consortium name="US DOE Joint Genome Institute (JGI-PGF)"/>
            <person name="Walter F."/>
            <person name="Albersmeier A."/>
            <person name="Kalinowski J."/>
            <person name="Ruckert C."/>
        </authorList>
    </citation>
    <scope>NUCLEOTIDE SEQUENCE</scope>
    <source>
        <strain evidence="21">KCTC 42651</strain>
    </source>
</reference>
<keyword evidence="7 19" id="KW-0963">Cytoplasm</keyword>
<name>A0A918XT46_9PROT</name>
<dbReference type="Pfam" id="PF02873">
    <property type="entry name" value="MurB_C"/>
    <property type="match status" value="1"/>
</dbReference>
<dbReference type="Proteomes" id="UP000630353">
    <property type="component" value="Unassembled WGS sequence"/>
</dbReference>
<dbReference type="GO" id="GO:0071949">
    <property type="term" value="F:FAD binding"/>
    <property type="evidence" value="ECO:0007669"/>
    <property type="project" value="InterPro"/>
</dbReference>
<sequence length="318" mass="33532">MITLASPRHRKPMTHLIERLPPVRGEYRADAPTAQLTWFRVGGPAEVLFRPADEADLIDFLAERPGDVPVTVLGVGSNVLIRGGGIRGVVVRLGKAFAETRIDGDRVTAGAGALDVTVAATAQRAGLTGLEFLSGIPGTVGGALRMNAGAYGAEVKDVLVSARAIDGLGHVHTLAAADMGLSYRHCAVPEDWIFTSAVFQARPGDPATIAQAMADIRDAREDTQPRRVRTGGSTFANPAGHKAWQLIDAAGCRGLKIGGAQVSEKHCNFLLNVGNATAEDIEALGEEVRRRVRNSSGIELRWEIRRIGVAKGAEGGAA</sequence>
<evidence type="ECO:0000256" key="1">
    <source>
        <dbReference type="ARBA" id="ARBA00001974"/>
    </source>
</evidence>
<keyword evidence="22" id="KW-1185">Reference proteome</keyword>
<dbReference type="GO" id="GO:0009252">
    <property type="term" value="P:peptidoglycan biosynthetic process"/>
    <property type="evidence" value="ECO:0007669"/>
    <property type="project" value="UniProtKB-UniRule"/>
</dbReference>
<evidence type="ECO:0000313" key="22">
    <source>
        <dbReference type="Proteomes" id="UP000630353"/>
    </source>
</evidence>
<dbReference type="EMBL" id="BMZS01000007">
    <property type="protein sequence ID" value="GHD54065.1"/>
    <property type="molecule type" value="Genomic_DNA"/>
</dbReference>
<dbReference type="InterPro" id="IPR016167">
    <property type="entry name" value="FAD-bd_PCMH_sub1"/>
</dbReference>
<dbReference type="SUPFAM" id="SSF56194">
    <property type="entry name" value="Uridine diphospho-N-Acetylenolpyruvylglucosamine reductase, MurB, C-terminal domain"/>
    <property type="match status" value="1"/>
</dbReference>
<keyword evidence="8 19" id="KW-0132">Cell division</keyword>
<dbReference type="Gene3D" id="3.30.43.10">
    <property type="entry name" value="Uridine Diphospho-n-acetylenolpyruvylglucosamine Reductase, domain 2"/>
    <property type="match status" value="1"/>
</dbReference>
<evidence type="ECO:0000259" key="20">
    <source>
        <dbReference type="PROSITE" id="PS51387"/>
    </source>
</evidence>
<keyword evidence="13 19" id="KW-0573">Peptidoglycan synthesis</keyword>
<dbReference type="InterPro" id="IPR036635">
    <property type="entry name" value="MurB_C_sf"/>
</dbReference>
<keyword evidence="16 19" id="KW-0961">Cell wall biogenesis/degradation</keyword>
<comment type="subcellular location">
    <subcellularLocation>
        <location evidence="3 19">Cytoplasm</location>
    </subcellularLocation>
</comment>
<evidence type="ECO:0000256" key="14">
    <source>
        <dbReference type="ARBA" id="ARBA00023002"/>
    </source>
</evidence>
<dbReference type="PANTHER" id="PTHR21071:SF4">
    <property type="entry name" value="UDP-N-ACETYLENOLPYRUVOYLGLUCOSAMINE REDUCTASE"/>
    <property type="match status" value="1"/>
</dbReference>
<feature type="active site" evidence="19">
    <location>
        <position position="303"/>
    </location>
</feature>
<evidence type="ECO:0000256" key="6">
    <source>
        <dbReference type="ARBA" id="ARBA00015188"/>
    </source>
</evidence>
<evidence type="ECO:0000256" key="3">
    <source>
        <dbReference type="ARBA" id="ARBA00004496"/>
    </source>
</evidence>
<dbReference type="GO" id="GO:0071555">
    <property type="term" value="P:cell wall organization"/>
    <property type="evidence" value="ECO:0007669"/>
    <property type="project" value="UniProtKB-KW"/>
</dbReference>
<dbReference type="PANTHER" id="PTHR21071">
    <property type="entry name" value="UDP-N-ACETYLENOLPYRUVOYLGLUCOSAMINE REDUCTASE"/>
    <property type="match status" value="1"/>
</dbReference>
<feature type="active site" evidence="19">
    <location>
        <position position="184"/>
    </location>
</feature>
<comment type="cofactor">
    <cofactor evidence="1 19">
        <name>FAD</name>
        <dbReference type="ChEBI" id="CHEBI:57692"/>
    </cofactor>
</comment>
<dbReference type="AlphaFoldDB" id="A0A918XT46"/>
<dbReference type="PROSITE" id="PS51387">
    <property type="entry name" value="FAD_PCMH"/>
    <property type="match status" value="1"/>
</dbReference>
<dbReference type="InterPro" id="IPR016169">
    <property type="entry name" value="FAD-bd_PCMH_sub2"/>
</dbReference>
<dbReference type="GO" id="GO:0005829">
    <property type="term" value="C:cytosol"/>
    <property type="evidence" value="ECO:0007669"/>
    <property type="project" value="TreeGrafter"/>
</dbReference>
<evidence type="ECO:0000256" key="17">
    <source>
        <dbReference type="ARBA" id="ARBA00031026"/>
    </source>
</evidence>
<dbReference type="InterPro" id="IPR011601">
    <property type="entry name" value="MurB_C"/>
</dbReference>
<dbReference type="HAMAP" id="MF_00037">
    <property type="entry name" value="MurB"/>
    <property type="match status" value="1"/>
</dbReference>
<keyword evidence="14 19" id="KW-0560">Oxidoreductase</keyword>
<accession>A0A918XT46</accession>
<dbReference type="Pfam" id="PF01565">
    <property type="entry name" value="FAD_binding_4"/>
    <property type="match status" value="1"/>
</dbReference>
<protein>
    <recommendedName>
        <fullName evidence="6 19">UDP-N-acetylenolpyruvoylglucosamine reductase</fullName>
        <ecNumber evidence="5 19">1.3.1.98</ecNumber>
    </recommendedName>
    <alternativeName>
        <fullName evidence="17 19">UDP-N-acetylmuramate dehydrogenase</fullName>
    </alternativeName>
</protein>
<keyword evidence="10 19" id="KW-0274">FAD</keyword>
<proteinExistence type="inferred from homology"/>
<keyword evidence="12 19" id="KW-0133">Cell shape</keyword>
<evidence type="ECO:0000313" key="21">
    <source>
        <dbReference type="EMBL" id="GHD54065.1"/>
    </source>
</evidence>
<dbReference type="NCBIfam" id="NF010480">
    <property type="entry name" value="PRK13905.1"/>
    <property type="match status" value="1"/>
</dbReference>
<evidence type="ECO:0000256" key="11">
    <source>
        <dbReference type="ARBA" id="ARBA00022857"/>
    </source>
</evidence>
<evidence type="ECO:0000256" key="8">
    <source>
        <dbReference type="ARBA" id="ARBA00022618"/>
    </source>
</evidence>
<evidence type="ECO:0000256" key="7">
    <source>
        <dbReference type="ARBA" id="ARBA00022490"/>
    </source>
</evidence>
<dbReference type="InterPro" id="IPR036318">
    <property type="entry name" value="FAD-bd_PCMH-like_sf"/>
</dbReference>
<keyword evidence="9 19" id="KW-0285">Flavoprotein</keyword>
<evidence type="ECO:0000256" key="13">
    <source>
        <dbReference type="ARBA" id="ARBA00022984"/>
    </source>
</evidence>
<evidence type="ECO:0000256" key="9">
    <source>
        <dbReference type="ARBA" id="ARBA00022630"/>
    </source>
</evidence>
<evidence type="ECO:0000256" key="18">
    <source>
        <dbReference type="ARBA" id="ARBA00048914"/>
    </source>
</evidence>
<evidence type="ECO:0000256" key="12">
    <source>
        <dbReference type="ARBA" id="ARBA00022960"/>
    </source>
</evidence>
<dbReference type="SUPFAM" id="SSF56176">
    <property type="entry name" value="FAD-binding/transporter-associated domain-like"/>
    <property type="match status" value="1"/>
</dbReference>
<comment type="caution">
    <text evidence="21">The sequence shown here is derived from an EMBL/GenBank/DDBJ whole genome shotgun (WGS) entry which is preliminary data.</text>
</comment>
<evidence type="ECO:0000256" key="16">
    <source>
        <dbReference type="ARBA" id="ARBA00023316"/>
    </source>
</evidence>
<dbReference type="InterPro" id="IPR003170">
    <property type="entry name" value="MurB"/>
</dbReference>
<evidence type="ECO:0000256" key="2">
    <source>
        <dbReference type="ARBA" id="ARBA00003921"/>
    </source>
</evidence>
<evidence type="ECO:0000256" key="5">
    <source>
        <dbReference type="ARBA" id="ARBA00012518"/>
    </source>
</evidence>
<organism evidence="21 22">
    <name type="scientific">Thalassobaculum fulvum</name>
    <dbReference type="NCBI Taxonomy" id="1633335"/>
    <lineage>
        <taxon>Bacteria</taxon>
        <taxon>Pseudomonadati</taxon>
        <taxon>Pseudomonadota</taxon>
        <taxon>Alphaproteobacteria</taxon>
        <taxon>Rhodospirillales</taxon>
        <taxon>Thalassobaculaceae</taxon>
        <taxon>Thalassobaculum</taxon>
    </lineage>
</organism>
<evidence type="ECO:0000256" key="10">
    <source>
        <dbReference type="ARBA" id="ARBA00022827"/>
    </source>
</evidence>
<comment type="catalytic activity">
    <reaction evidence="18 19">
        <text>UDP-N-acetyl-alpha-D-muramate + NADP(+) = UDP-N-acetyl-3-O-(1-carboxyvinyl)-alpha-D-glucosamine + NADPH + H(+)</text>
        <dbReference type="Rhea" id="RHEA:12248"/>
        <dbReference type="ChEBI" id="CHEBI:15378"/>
        <dbReference type="ChEBI" id="CHEBI:57783"/>
        <dbReference type="ChEBI" id="CHEBI:58349"/>
        <dbReference type="ChEBI" id="CHEBI:68483"/>
        <dbReference type="ChEBI" id="CHEBI:70757"/>
        <dbReference type="EC" id="1.3.1.98"/>
    </reaction>
</comment>
<keyword evidence="15 19" id="KW-0131">Cell cycle</keyword>
<evidence type="ECO:0000256" key="15">
    <source>
        <dbReference type="ARBA" id="ARBA00023306"/>
    </source>
</evidence>
<dbReference type="EC" id="1.3.1.98" evidence="5 19"/>
<reference evidence="21" key="2">
    <citation type="submission" date="2020-09" db="EMBL/GenBank/DDBJ databases">
        <authorList>
            <person name="Sun Q."/>
            <person name="Kim S."/>
        </authorList>
    </citation>
    <scope>NUCLEOTIDE SEQUENCE</scope>
    <source>
        <strain evidence="21">KCTC 42651</strain>
    </source>
</reference>
<dbReference type="GO" id="GO:0008762">
    <property type="term" value="F:UDP-N-acetylmuramate dehydrogenase activity"/>
    <property type="evidence" value="ECO:0007669"/>
    <property type="project" value="UniProtKB-UniRule"/>
</dbReference>
<feature type="domain" description="FAD-binding PCMH-type" evidence="20">
    <location>
        <begin position="40"/>
        <end position="204"/>
    </location>
</feature>
<dbReference type="GO" id="GO:0051301">
    <property type="term" value="P:cell division"/>
    <property type="evidence" value="ECO:0007669"/>
    <property type="project" value="UniProtKB-KW"/>
</dbReference>
<comment type="pathway">
    <text evidence="4 19">Cell wall biogenesis; peptidoglycan biosynthesis.</text>
</comment>
<comment type="function">
    <text evidence="2 19">Cell wall formation.</text>
</comment>
<gene>
    <name evidence="19 21" type="primary">murB</name>
    <name evidence="21" type="ORF">GCM10017083_31160</name>
</gene>
<dbReference type="InterPro" id="IPR006094">
    <property type="entry name" value="Oxid_FAD_bind_N"/>
</dbReference>
<dbReference type="InterPro" id="IPR016166">
    <property type="entry name" value="FAD-bd_PCMH"/>
</dbReference>
<dbReference type="NCBIfam" id="TIGR00179">
    <property type="entry name" value="murB"/>
    <property type="match status" value="1"/>
</dbReference>
<feature type="active site" description="Proton donor" evidence="19">
    <location>
        <position position="233"/>
    </location>
</feature>
<evidence type="ECO:0000256" key="4">
    <source>
        <dbReference type="ARBA" id="ARBA00004752"/>
    </source>
</evidence>
<comment type="similarity">
    <text evidence="19">Belongs to the MurB family.</text>
</comment>
<keyword evidence="11 19" id="KW-0521">NADP</keyword>
<dbReference type="Gene3D" id="3.30.465.10">
    <property type="match status" value="1"/>
</dbReference>